<name>A0A6A6QWX4_9PEZI</name>
<organism evidence="1 2">
    <name type="scientific">Lophium mytilinum</name>
    <dbReference type="NCBI Taxonomy" id="390894"/>
    <lineage>
        <taxon>Eukaryota</taxon>
        <taxon>Fungi</taxon>
        <taxon>Dikarya</taxon>
        <taxon>Ascomycota</taxon>
        <taxon>Pezizomycotina</taxon>
        <taxon>Dothideomycetes</taxon>
        <taxon>Pleosporomycetidae</taxon>
        <taxon>Mytilinidiales</taxon>
        <taxon>Mytilinidiaceae</taxon>
        <taxon>Lophium</taxon>
    </lineage>
</organism>
<dbReference type="OrthoDB" id="5410365at2759"/>
<protein>
    <submittedName>
        <fullName evidence="1">Uncharacterized protein</fullName>
    </submittedName>
</protein>
<reference evidence="1" key="1">
    <citation type="journal article" date="2020" name="Stud. Mycol.">
        <title>101 Dothideomycetes genomes: a test case for predicting lifestyles and emergence of pathogens.</title>
        <authorList>
            <person name="Haridas S."/>
            <person name="Albert R."/>
            <person name="Binder M."/>
            <person name="Bloem J."/>
            <person name="Labutti K."/>
            <person name="Salamov A."/>
            <person name="Andreopoulos B."/>
            <person name="Baker S."/>
            <person name="Barry K."/>
            <person name="Bills G."/>
            <person name="Bluhm B."/>
            <person name="Cannon C."/>
            <person name="Castanera R."/>
            <person name="Culley D."/>
            <person name="Daum C."/>
            <person name="Ezra D."/>
            <person name="Gonzalez J."/>
            <person name="Henrissat B."/>
            <person name="Kuo A."/>
            <person name="Liang C."/>
            <person name="Lipzen A."/>
            <person name="Lutzoni F."/>
            <person name="Magnuson J."/>
            <person name="Mondo S."/>
            <person name="Nolan M."/>
            <person name="Ohm R."/>
            <person name="Pangilinan J."/>
            <person name="Park H.-J."/>
            <person name="Ramirez L."/>
            <person name="Alfaro M."/>
            <person name="Sun H."/>
            <person name="Tritt A."/>
            <person name="Yoshinaga Y."/>
            <person name="Zwiers L.-H."/>
            <person name="Turgeon B."/>
            <person name="Goodwin S."/>
            <person name="Spatafora J."/>
            <person name="Crous P."/>
            <person name="Grigoriev I."/>
        </authorList>
    </citation>
    <scope>NUCLEOTIDE SEQUENCE</scope>
    <source>
        <strain evidence="1">CBS 269.34</strain>
    </source>
</reference>
<proteinExistence type="predicted"/>
<keyword evidence="2" id="KW-1185">Reference proteome</keyword>
<accession>A0A6A6QWX4</accession>
<dbReference type="AlphaFoldDB" id="A0A6A6QWX4"/>
<sequence length="276" mass="30765">MRPRLILREYPLELKEVPIGSFVVDLAYPHQDAMKGDKEEIDLNKDCTKSVSEGPAHQLEASATTTVWASFQKILGLSVSAASSSSSRIVADQTVLYELRNPKARLTDLVDDEKVRQWIQSEIEGGEDIYLITGFQTATNQRVQHSDNQKLSGSQSTNIPIGNNALQAGQGVSYEQLASKQDSYKAPEERVFAIRARRVIVREIKAIEVDQSTGYDYKLERNVRFRMLSDNRTSGDDGVSEQIVEVVLEDEDTDFGASLSEVICVGPNEFVYCVPE</sequence>
<evidence type="ECO:0000313" key="2">
    <source>
        <dbReference type="Proteomes" id="UP000799750"/>
    </source>
</evidence>
<dbReference type="Proteomes" id="UP000799750">
    <property type="component" value="Unassembled WGS sequence"/>
</dbReference>
<evidence type="ECO:0000313" key="1">
    <source>
        <dbReference type="EMBL" id="KAF2496709.1"/>
    </source>
</evidence>
<dbReference type="EMBL" id="MU004187">
    <property type="protein sequence ID" value="KAF2496709.1"/>
    <property type="molecule type" value="Genomic_DNA"/>
</dbReference>
<gene>
    <name evidence="1" type="ORF">BU16DRAFT_339911</name>
</gene>